<comment type="caution">
    <text evidence="2">The sequence shown here is derived from an EMBL/GenBank/DDBJ whole genome shotgun (WGS) entry which is preliminary data.</text>
</comment>
<proteinExistence type="predicted"/>
<protein>
    <submittedName>
        <fullName evidence="2">Hemerythrin domain-containing protein</fullName>
    </submittedName>
</protein>
<dbReference type="Gene3D" id="1.20.120.520">
    <property type="entry name" value="nmb1532 protein domain like"/>
    <property type="match status" value="1"/>
</dbReference>
<dbReference type="RefSeq" id="WP_251593710.1">
    <property type="nucleotide sequence ID" value="NZ_JAMLJI010000003.1"/>
</dbReference>
<dbReference type="Pfam" id="PF01814">
    <property type="entry name" value="Hemerythrin"/>
    <property type="match status" value="1"/>
</dbReference>
<gene>
    <name evidence="2" type="ORF">QC825_12635</name>
</gene>
<reference evidence="2 3" key="1">
    <citation type="submission" date="2023-04" db="EMBL/GenBank/DDBJ databases">
        <title>A long-awaited taxogenomic arrangement of the family Halomonadaceae.</title>
        <authorList>
            <person name="De La Haba R."/>
            <person name="Chuvochina M."/>
            <person name="Wittouck S."/>
            <person name="Arahal D.R."/>
            <person name="Sanchez-Porro C."/>
            <person name="Hugenholtz P."/>
            <person name="Ventosa A."/>
        </authorList>
    </citation>
    <scope>NUCLEOTIDE SEQUENCE [LARGE SCALE GENOMIC DNA]</scope>
    <source>
        <strain evidence="2 3">DSM 22428</strain>
    </source>
</reference>
<sequence>MLMQLRRDHANMARLLRVLSMKQKKLARGERPDFRLIREVVDYILDYMSEFTSPLESLCSEHIKGLNASTEALASDMADDYKRMYRHLRRLSDDLDMILMDAVMPMDKFSDDLKAYLQEHRNYLTRERHELFPLIIEQLDEADYERLREALPDNAHRYLEKLQQDYPELYHEFKEAPEPA</sequence>
<feature type="domain" description="Hemerythrin-like" evidence="1">
    <location>
        <begin position="4"/>
        <end position="135"/>
    </location>
</feature>
<dbReference type="EMBL" id="JARWAO010000007">
    <property type="protein sequence ID" value="MDR5896915.1"/>
    <property type="molecule type" value="Genomic_DNA"/>
</dbReference>
<evidence type="ECO:0000313" key="3">
    <source>
        <dbReference type="Proteomes" id="UP001269375"/>
    </source>
</evidence>
<accession>A0ABU1GXZ7</accession>
<keyword evidence="3" id="KW-1185">Reference proteome</keyword>
<organism evidence="2 3">
    <name type="scientific">Larsenimonas suaedae</name>
    <dbReference type="NCBI Taxonomy" id="1851019"/>
    <lineage>
        <taxon>Bacteria</taxon>
        <taxon>Pseudomonadati</taxon>
        <taxon>Pseudomonadota</taxon>
        <taxon>Gammaproteobacteria</taxon>
        <taxon>Oceanospirillales</taxon>
        <taxon>Halomonadaceae</taxon>
        <taxon>Larsenimonas</taxon>
    </lineage>
</organism>
<evidence type="ECO:0000259" key="1">
    <source>
        <dbReference type="Pfam" id="PF01814"/>
    </source>
</evidence>
<dbReference type="Proteomes" id="UP001269375">
    <property type="component" value="Unassembled WGS sequence"/>
</dbReference>
<evidence type="ECO:0000313" key="2">
    <source>
        <dbReference type="EMBL" id="MDR5896915.1"/>
    </source>
</evidence>
<dbReference type="InterPro" id="IPR012312">
    <property type="entry name" value="Hemerythrin-like"/>
</dbReference>
<name>A0ABU1GXZ7_9GAMM</name>